<evidence type="ECO:0000313" key="1">
    <source>
        <dbReference type="EMBL" id="CAL8131329.1"/>
    </source>
</evidence>
<dbReference type="Proteomes" id="UP001642540">
    <property type="component" value="Unassembled WGS sequence"/>
</dbReference>
<protein>
    <submittedName>
        <fullName evidence="1">Uncharacterized protein</fullName>
    </submittedName>
</protein>
<reference evidence="1 2" key="1">
    <citation type="submission" date="2024-08" db="EMBL/GenBank/DDBJ databases">
        <authorList>
            <person name="Cucini C."/>
            <person name="Frati F."/>
        </authorList>
    </citation>
    <scope>NUCLEOTIDE SEQUENCE [LARGE SCALE GENOMIC DNA]</scope>
</reference>
<comment type="caution">
    <text evidence="1">The sequence shown here is derived from an EMBL/GenBank/DDBJ whole genome shotgun (WGS) entry which is preliminary data.</text>
</comment>
<dbReference type="EMBL" id="CAXLJM020000086">
    <property type="protein sequence ID" value="CAL8131329.1"/>
    <property type="molecule type" value="Genomic_DNA"/>
</dbReference>
<organism evidence="1 2">
    <name type="scientific">Orchesella dallaii</name>
    <dbReference type="NCBI Taxonomy" id="48710"/>
    <lineage>
        <taxon>Eukaryota</taxon>
        <taxon>Metazoa</taxon>
        <taxon>Ecdysozoa</taxon>
        <taxon>Arthropoda</taxon>
        <taxon>Hexapoda</taxon>
        <taxon>Collembola</taxon>
        <taxon>Entomobryomorpha</taxon>
        <taxon>Entomobryoidea</taxon>
        <taxon>Orchesellidae</taxon>
        <taxon>Orchesellinae</taxon>
        <taxon>Orchesella</taxon>
    </lineage>
</organism>
<evidence type="ECO:0000313" key="2">
    <source>
        <dbReference type="Proteomes" id="UP001642540"/>
    </source>
</evidence>
<name>A0ABP1RN20_9HEXA</name>
<accession>A0ABP1RN20</accession>
<gene>
    <name evidence="1" type="ORF">ODALV1_LOCUS24131</name>
</gene>
<proteinExistence type="predicted"/>
<keyword evidence="2" id="KW-1185">Reference proteome</keyword>
<sequence>MQLYHDMKTSLDSFLMTNGGSSDVSRIQKRLNEMEEKDIPKIHLGIADLGTKFLDRLALTEEAWNVTVFPEEVDTMTDLKIKEVLRNLVTDQGKPVFIRTIKLKPL</sequence>